<keyword evidence="3" id="KW-1185">Reference proteome</keyword>
<dbReference type="GeneID" id="95976168"/>
<gene>
    <name evidence="2" type="ORF">AAFC00_002466</name>
</gene>
<comment type="caution">
    <text evidence="2">The sequence shown here is derived from an EMBL/GenBank/DDBJ whole genome shotgun (WGS) entry which is preliminary data.</text>
</comment>
<proteinExistence type="predicted"/>
<protein>
    <recommendedName>
        <fullName evidence="4">4'-phosphopantetheinyl transferase domain-containing protein</fullName>
    </recommendedName>
</protein>
<dbReference type="RefSeq" id="XP_069198292.1">
    <property type="nucleotide sequence ID" value="XM_069348019.1"/>
</dbReference>
<feature type="region of interest" description="Disordered" evidence="1">
    <location>
        <begin position="48"/>
        <end position="77"/>
    </location>
</feature>
<feature type="region of interest" description="Disordered" evidence="1">
    <location>
        <begin position="257"/>
        <end position="291"/>
    </location>
</feature>
<accession>A0ABR3P8J3</accession>
<evidence type="ECO:0000256" key="1">
    <source>
        <dbReference type="SAM" id="MobiDB-lite"/>
    </source>
</evidence>
<dbReference type="Proteomes" id="UP001562354">
    <property type="component" value="Unassembled WGS sequence"/>
</dbReference>
<evidence type="ECO:0008006" key="4">
    <source>
        <dbReference type="Google" id="ProtNLM"/>
    </source>
</evidence>
<dbReference type="EMBL" id="JBFMKM010000012">
    <property type="protein sequence ID" value="KAL1302016.1"/>
    <property type="molecule type" value="Genomic_DNA"/>
</dbReference>
<dbReference type="SUPFAM" id="SSF56214">
    <property type="entry name" value="4'-phosphopantetheinyl transferase"/>
    <property type="match status" value="1"/>
</dbReference>
<dbReference type="InterPro" id="IPR037143">
    <property type="entry name" value="4-PPantetheinyl_Trfase_dom_sf"/>
</dbReference>
<name>A0ABR3P8J3_9PEZI</name>
<evidence type="ECO:0000313" key="2">
    <source>
        <dbReference type="EMBL" id="KAL1302016.1"/>
    </source>
</evidence>
<sequence length="343" mass="38720">MTPRPFPLGLAIGTDICHYPRFLKYLADSSTTHDQNFTSLRNKPIAATTTTTQSTHVVDNNTASTDDSKTPPIADDVNDLQPPKSLFTLLNRIMTIREQREFWRRHGRAACFRIQSTADGEVRCREERLRIARYLGGRWAAKEAIIKACNSASIGRKRDIFMRDVEVRSEEGKAPFGVLIENRNVTESHSQKRYMKKARTGAIRSKMIWEQYRSRTAALLEERKLEQESNQPQDLSRKAPQGKVDLTLSKHQAIPTTLESEETPSILDDGQEANGSVTDEKCQPSKTPTETEVDIETWEMTEGQIVPVSISHDGDYVVATALAPTLPTDLYDAAVRDIDEHHR</sequence>
<organism evidence="2 3">
    <name type="scientific">Neodothiora populina</name>
    <dbReference type="NCBI Taxonomy" id="2781224"/>
    <lineage>
        <taxon>Eukaryota</taxon>
        <taxon>Fungi</taxon>
        <taxon>Dikarya</taxon>
        <taxon>Ascomycota</taxon>
        <taxon>Pezizomycotina</taxon>
        <taxon>Dothideomycetes</taxon>
        <taxon>Dothideomycetidae</taxon>
        <taxon>Dothideales</taxon>
        <taxon>Dothioraceae</taxon>
        <taxon>Neodothiora</taxon>
    </lineage>
</organism>
<dbReference type="Gene3D" id="3.90.470.20">
    <property type="entry name" value="4'-phosphopantetheinyl transferase domain"/>
    <property type="match status" value="1"/>
</dbReference>
<feature type="region of interest" description="Disordered" evidence="1">
    <location>
        <begin position="224"/>
        <end position="245"/>
    </location>
</feature>
<evidence type="ECO:0000313" key="3">
    <source>
        <dbReference type="Proteomes" id="UP001562354"/>
    </source>
</evidence>
<feature type="compositionally biased region" description="Polar residues" evidence="1">
    <location>
        <begin position="53"/>
        <end position="65"/>
    </location>
</feature>
<reference evidence="2 3" key="1">
    <citation type="submission" date="2024-07" db="EMBL/GenBank/DDBJ databases">
        <title>Draft sequence of the Neodothiora populina.</title>
        <authorList>
            <person name="Drown D.D."/>
            <person name="Schuette U.S."/>
            <person name="Buechlein A.B."/>
            <person name="Rusch D.R."/>
            <person name="Winton L.W."/>
            <person name="Adams G.A."/>
        </authorList>
    </citation>
    <scope>NUCLEOTIDE SEQUENCE [LARGE SCALE GENOMIC DNA]</scope>
    <source>
        <strain evidence="2 3">CPC 39397</strain>
    </source>
</reference>